<dbReference type="GO" id="GO:0004594">
    <property type="term" value="F:pantothenate kinase activity"/>
    <property type="evidence" value="ECO:0007669"/>
    <property type="project" value="UniProtKB-UniRule"/>
</dbReference>
<comment type="subunit">
    <text evidence="5 16">Homodimer.</text>
</comment>
<dbReference type="AlphaFoldDB" id="A0A943BPE1"/>
<evidence type="ECO:0000256" key="12">
    <source>
        <dbReference type="ARBA" id="ARBA00022958"/>
    </source>
</evidence>
<keyword evidence="13 16" id="KW-0173">Coenzyme A biosynthesis</keyword>
<evidence type="ECO:0000256" key="5">
    <source>
        <dbReference type="ARBA" id="ARBA00011738"/>
    </source>
</evidence>
<dbReference type="GO" id="GO:0005524">
    <property type="term" value="F:ATP binding"/>
    <property type="evidence" value="ECO:0007669"/>
    <property type="project" value="UniProtKB-UniRule"/>
</dbReference>
<dbReference type="InterPro" id="IPR004619">
    <property type="entry name" value="Type_III_PanK"/>
</dbReference>
<keyword evidence="10 16" id="KW-0418">Kinase</keyword>
<dbReference type="Gene3D" id="3.30.420.40">
    <property type="match status" value="2"/>
</dbReference>
<evidence type="ECO:0000256" key="10">
    <source>
        <dbReference type="ARBA" id="ARBA00022777"/>
    </source>
</evidence>
<evidence type="ECO:0000256" key="15">
    <source>
        <dbReference type="ARBA" id="ARBA00040883"/>
    </source>
</evidence>
<evidence type="ECO:0000256" key="17">
    <source>
        <dbReference type="SAM" id="MobiDB-lite"/>
    </source>
</evidence>
<keyword evidence="7 16" id="KW-0963">Cytoplasm</keyword>
<keyword evidence="12 16" id="KW-0630">Potassium</keyword>
<evidence type="ECO:0000256" key="13">
    <source>
        <dbReference type="ARBA" id="ARBA00022993"/>
    </source>
</evidence>
<dbReference type="HAMAP" id="MF_01274">
    <property type="entry name" value="Pantothen_kinase_3"/>
    <property type="match status" value="1"/>
</dbReference>
<evidence type="ECO:0000256" key="4">
    <source>
        <dbReference type="ARBA" id="ARBA00005225"/>
    </source>
</evidence>
<dbReference type="GO" id="GO:0005737">
    <property type="term" value="C:cytoplasm"/>
    <property type="evidence" value="ECO:0007669"/>
    <property type="project" value="UniProtKB-SubCell"/>
</dbReference>
<dbReference type="EC" id="2.7.1.33" evidence="6 16"/>
<evidence type="ECO:0000256" key="9">
    <source>
        <dbReference type="ARBA" id="ARBA00022741"/>
    </source>
</evidence>
<feature type="region of interest" description="Disordered" evidence="17">
    <location>
        <begin position="1"/>
        <end position="23"/>
    </location>
</feature>
<dbReference type="CDD" id="cd24015">
    <property type="entry name" value="ASKHA_NBD_PanK-III"/>
    <property type="match status" value="1"/>
</dbReference>
<evidence type="ECO:0000256" key="8">
    <source>
        <dbReference type="ARBA" id="ARBA00022679"/>
    </source>
</evidence>
<gene>
    <name evidence="16" type="primary">coaX</name>
    <name evidence="18" type="ORF">KHY67_05480</name>
</gene>
<evidence type="ECO:0000256" key="1">
    <source>
        <dbReference type="ARBA" id="ARBA00001206"/>
    </source>
</evidence>
<dbReference type="Pfam" id="PF03309">
    <property type="entry name" value="Pan_kinase"/>
    <property type="match status" value="1"/>
</dbReference>
<dbReference type="SUPFAM" id="SSF53067">
    <property type="entry name" value="Actin-like ATPase domain"/>
    <property type="match status" value="2"/>
</dbReference>
<feature type="binding site" evidence="16">
    <location>
        <position position="136"/>
    </location>
    <ligand>
        <name>substrate</name>
    </ligand>
</feature>
<comment type="catalytic activity">
    <reaction evidence="1 16">
        <text>(R)-pantothenate + ATP = (R)-4'-phosphopantothenate + ADP + H(+)</text>
        <dbReference type="Rhea" id="RHEA:16373"/>
        <dbReference type="ChEBI" id="CHEBI:10986"/>
        <dbReference type="ChEBI" id="CHEBI:15378"/>
        <dbReference type="ChEBI" id="CHEBI:29032"/>
        <dbReference type="ChEBI" id="CHEBI:30616"/>
        <dbReference type="ChEBI" id="CHEBI:456216"/>
        <dbReference type="EC" id="2.7.1.33"/>
    </reaction>
</comment>
<evidence type="ECO:0000256" key="3">
    <source>
        <dbReference type="ARBA" id="ARBA00004496"/>
    </source>
</evidence>
<proteinExistence type="inferred from homology"/>
<feature type="binding site" evidence="16">
    <location>
        <position position="220"/>
    </location>
    <ligand>
        <name>substrate</name>
    </ligand>
</feature>
<dbReference type="NCBIfam" id="TIGR00671">
    <property type="entry name" value="baf"/>
    <property type="match status" value="1"/>
</dbReference>
<comment type="function">
    <text evidence="16">Catalyzes the phosphorylation of pantothenate (Pan), the first step in CoA biosynthesis.</text>
</comment>
<feature type="binding site" evidence="16">
    <location>
        <position position="165"/>
    </location>
    <ligand>
        <name>K(+)</name>
        <dbReference type="ChEBI" id="CHEBI:29103"/>
    </ligand>
</feature>
<feature type="binding site" evidence="16">
    <location>
        <position position="168"/>
    </location>
    <ligand>
        <name>ATP</name>
        <dbReference type="ChEBI" id="CHEBI:30616"/>
    </ligand>
</feature>
<evidence type="ECO:0000256" key="6">
    <source>
        <dbReference type="ARBA" id="ARBA00012102"/>
    </source>
</evidence>
<dbReference type="Proteomes" id="UP000738879">
    <property type="component" value="Unassembled WGS sequence"/>
</dbReference>
<dbReference type="GO" id="GO:0015937">
    <property type="term" value="P:coenzyme A biosynthetic process"/>
    <property type="evidence" value="ECO:0007669"/>
    <property type="project" value="UniProtKB-UniRule"/>
</dbReference>
<comment type="cofactor">
    <cofactor evidence="2">
        <name>K(+)</name>
        <dbReference type="ChEBI" id="CHEBI:29103"/>
    </cofactor>
</comment>
<dbReference type="PANTHER" id="PTHR34265">
    <property type="entry name" value="TYPE III PANTOTHENATE KINASE"/>
    <property type="match status" value="1"/>
</dbReference>
<comment type="caution">
    <text evidence="18">The sequence shown here is derived from an EMBL/GenBank/DDBJ whole genome shotgun (WGS) entry which is preliminary data.</text>
</comment>
<feature type="binding site" evidence="16">
    <location>
        <begin position="143"/>
        <end position="146"/>
    </location>
    <ligand>
        <name>substrate</name>
    </ligand>
</feature>
<evidence type="ECO:0000256" key="7">
    <source>
        <dbReference type="ARBA" id="ARBA00022490"/>
    </source>
</evidence>
<protein>
    <recommendedName>
        <fullName evidence="15 16">Type III pantothenate kinase</fullName>
        <ecNumber evidence="6 16">2.7.1.33</ecNumber>
    </recommendedName>
    <alternativeName>
        <fullName evidence="16">PanK-III</fullName>
    </alternativeName>
    <alternativeName>
        <fullName evidence="16">Pantothenic acid kinase</fullName>
    </alternativeName>
</protein>
<evidence type="ECO:0000256" key="2">
    <source>
        <dbReference type="ARBA" id="ARBA00001958"/>
    </source>
</evidence>
<dbReference type="EMBL" id="JAGZJA010000007">
    <property type="protein sequence ID" value="MBS5147136.1"/>
    <property type="molecule type" value="Genomic_DNA"/>
</dbReference>
<dbReference type="PANTHER" id="PTHR34265:SF1">
    <property type="entry name" value="TYPE III PANTOTHENATE KINASE"/>
    <property type="match status" value="1"/>
</dbReference>
<evidence type="ECO:0000313" key="19">
    <source>
        <dbReference type="Proteomes" id="UP000738879"/>
    </source>
</evidence>
<keyword evidence="8 16" id="KW-0808">Transferase</keyword>
<comment type="pathway">
    <text evidence="4 16">Cofactor biosynthesis; coenzyme A biosynthesis; CoA from (R)-pantothenate: step 1/5.</text>
</comment>
<feature type="active site" description="Proton acceptor" evidence="16">
    <location>
        <position position="145"/>
    </location>
</feature>
<accession>A0A943BPE1</accession>
<comment type="cofactor">
    <cofactor evidence="16">
        <name>NH4(+)</name>
        <dbReference type="ChEBI" id="CHEBI:28938"/>
    </cofactor>
    <cofactor evidence="16">
        <name>K(+)</name>
        <dbReference type="ChEBI" id="CHEBI:29103"/>
    </cofactor>
    <text evidence="16">A monovalent cation. Ammonium or potassium.</text>
</comment>
<reference evidence="18" key="1">
    <citation type="submission" date="2021-02" db="EMBL/GenBank/DDBJ databases">
        <title>Infant gut strain persistence is associated with maternal origin, phylogeny, and functional potential including surface adhesion and iron acquisition.</title>
        <authorList>
            <person name="Lou Y.C."/>
        </authorList>
    </citation>
    <scope>NUCLEOTIDE SEQUENCE</scope>
    <source>
        <strain evidence="18">L3_128_245G1_dasL3_128_245G1_concoct_49</strain>
    </source>
</reference>
<sequence length="291" mass="30200">MEGAMDVDMEATGARPEGPDSRDRVLEAQGISEPSTASCLLAVDVGNTVTKFGVFAADELAGTWEVTTSERCTADEAWAQAARAIDMLGAPEPTSAILSCVVPSLAEVWRSALGKLCGTRPYAVGPGLKTGIRMRYDDPSEVGSDRVADAVAARETYGAPVVVVDLGTTTNIEVVDESGAFAGGIIAPGVALGARSLTAAAARLPMIELRAPERVIGRSTRSAMQSGVVLGEAARIDGLLDAVMDELGTDAPVVITGDGAAQVAALISHDAVVDETLTLRGLHHIWLRNRH</sequence>
<evidence type="ECO:0000256" key="16">
    <source>
        <dbReference type="HAMAP-Rule" id="MF_01274"/>
    </source>
</evidence>
<evidence type="ECO:0000256" key="11">
    <source>
        <dbReference type="ARBA" id="ARBA00022840"/>
    </source>
</evidence>
<dbReference type="GO" id="GO:0046872">
    <property type="term" value="F:metal ion binding"/>
    <property type="evidence" value="ECO:0007669"/>
    <property type="project" value="UniProtKB-KW"/>
</dbReference>
<organism evidence="18 19">
    <name type="scientific">Collinsella intestinalis</name>
    <dbReference type="NCBI Taxonomy" id="147207"/>
    <lineage>
        <taxon>Bacteria</taxon>
        <taxon>Bacillati</taxon>
        <taxon>Actinomycetota</taxon>
        <taxon>Coriobacteriia</taxon>
        <taxon>Coriobacteriales</taxon>
        <taxon>Coriobacteriaceae</taxon>
        <taxon>Collinsella</taxon>
    </lineage>
</organism>
<feature type="binding site" evidence="16">
    <location>
        <begin position="44"/>
        <end position="51"/>
    </location>
    <ligand>
        <name>ATP</name>
        <dbReference type="ChEBI" id="CHEBI:30616"/>
    </ligand>
</feature>
<keyword evidence="9 16" id="KW-0547">Nucleotide-binding</keyword>
<dbReference type="InterPro" id="IPR043129">
    <property type="entry name" value="ATPase_NBD"/>
</dbReference>
<name>A0A943BPE1_9ACTN</name>
<evidence type="ECO:0000313" key="18">
    <source>
        <dbReference type="EMBL" id="MBS5147136.1"/>
    </source>
</evidence>
<comment type="similarity">
    <text evidence="14 16">Belongs to the type III pantothenate kinase family.</text>
</comment>
<keyword evidence="16" id="KW-0479">Metal-binding</keyword>
<evidence type="ECO:0000256" key="14">
    <source>
        <dbReference type="ARBA" id="ARBA00038036"/>
    </source>
</evidence>
<keyword evidence="11 16" id="KW-0067">ATP-binding</keyword>
<comment type="subcellular location">
    <subcellularLocation>
        <location evidence="3 16">Cytoplasm</location>
    </subcellularLocation>
</comment>